<proteinExistence type="predicted"/>
<name>A0A1I6S9V9_9PSEU</name>
<keyword evidence="1" id="KW-0812">Transmembrane</keyword>
<organism evidence="2 3">
    <name type="scientific">Saccharopolyspora flava</name>
    <dbReference type="NCBI Taxonomy" id="95161"/>
    <lineage>
        <taxon>Bacteria</taxon>
        <taxon>Bacillati</taxon>
        <taxon>Actinomycetota</taxon>
        <taxon>Actinomycetes</taxon>
        <taxon>Pseudonocardiales</taxon>
        <taxon>Pseudonocardiaceae</taxon>
        <taxon>Saccharopolyspora</taxon>
    </lineage>
</organism>
<evidence type="ECO:0000313" key="3">
    <source>
        <dbReference type="Proteomes" id="UP000198852"/>
    </source>
</evidence>
<reference evidence="3" key="1">
    <citation type="submission" date="2016-10" db="EMBL/GenBank/DDBJ databases">
        <authorList>
            <person name="Varghese N."/>
            <person name="Submissions S."/>
        </authorList>
    </citation>
    <scope>NUCLEOTIDE SEQUENCE [LARGE SCALE GENOMIC DNA]</scope>
    <source>
        <strain evidence="3">DSM 44771</strain>
    </source>
</reference>
<evidence type="ECO:0000313" key="2">
    <source>
        <dbReference type="EMBL" id="SFS73761.1"/>
    </source>
</evidence>
<feature type="transmembrane region" description="Helical" evidence="1">
    <location>
        <begin position="390"/>
        <end position="407"/>
    </location>
</feature>
<feature type="transmembrane region" description="Helical" evidence="1">
    <location>
        <begin position="296"/>
        <end position="322"/>
    </location>
</feature>
<feature type="transmembrane region" description="Helical" evidence="1">
    <location>
        <begin position="118"/>
        <end position="139"/>
    </location>
</feature>
<evidence type="ECO:0000256" key="1">
    <source>
        <dbReference type="SAM" id="Phobius"/>
    </source>
</evidence>
<gene>
    <name evidence="2" type="ORF">SAMN05660874_03025</name>
</gene>
<dbReference type="EMBL" id="FOZX01000004">
    <property type="protein sequence ID" value="SFS73761.1"/>
    <property type="molecule type" value="Genomic_DNA"/>
</dbReference>
<protein>
    <recommendedName>
        <fullName evidence="4">Membrane protein YfhO</fullName>
    </recommendedName>
</protein>
<accession>A0A1I6S9V9</accession>
<feature type="transmembrane region" description="Helical" evidence="1">
    <location>
        <begin position="334"/>
        <end position="357"/>
    </location>
</feature>
<dbReference type="AlphaFoldDB" id="A0A1I6S9V9"/>
<feature type="transmembrane region" description="Helical" evidence="1">
    <location>
        <begin position="200"/>
        <end position="229"/>
    </location>
</feature>
<feature type="transmembrane region" description="Helical" evidence="1">
    <location>
        <begin position="241"/>
        <end position="261"/>
    </location>
</feature>
<keyword evidence="1" id="KW-0472">Membrane</keyword>
<feature type="transmembrane region" description="Helical" evidence="1">
    <location>
        <begin position="444"/>
        <end position="465"/>
    </location>
</feature>
<keyword evidence="1" id="KW-1133">Transmembrane helix</keyword>
<feature type="transmembrane region" description="Helical" evidence="1">
    <location>
        <begin position="363"/>
        <end position="383"/>
    </location>
</feature>
<evidence type="ECO:0008006" key="4">
    <source>
        <dbReference type="Google" id="ProtNLM"/>
    </source>
</evidence>
<feature type="transmembrane region" description="Helical" evidence="1">
    <location>
        <begin position="419"/>
        <end position="437"/>
    </location>
</feature>
<dbReference type="Proteomes" id="UP000198852">
    <property type="component" value="Unassembled WGS sequence"/>
</dbReference>
<feature type="transmembrane region" description="Helical" evidence="1">
    <location>
        <begin position="145"/>
        <end position="164"/>
    </location>
</feature>
<feature type="transmembrane region" description="Helical" evidence="1">
    <location>
        <begin position="171"/>
        <end position="188"/>
    </location>
</feature>
<keyword evidence="3" id="KW-1185">Reference proteome</keyword>
<dbReference type="RefSeq" id="WP_093417842.1">
    <property type="nucleotide sequence ID" value="NZ_FOZX01000004.1"/>
</dbReference>
<dbReference type="STRING" id="95161.SAMN05660874_03025"/>
<feature type="transmembrane region" description="Helical" evidence="1">
    <location>
        <begin position="27"/>
        <end position="46"/>
    </location>
</feature>
<sequence>MTQLVEAAPAEDAHPREPARVRDRGRFSAPLLTCLLVAVLAQVPVLRPGWFYFVDDAATQVLPMWFHLGQQVRSGIWPPVLDPNLLMGGNLAAETLFGIWNPVNALVWVGVSLSSDVGVAGIVVRTVALVAIALGGYLVSREYGAARWSASALATALPLTGSLLHFDAAKWPAALLAFVWVPFVWLAARRMVRGRTNAFWVFLLGALAVTAGNPYGLLGVCVVLAALLVECGLQRWWRAAGRLLVVSVAIGAVVPLVYLPLVRSAHMTWRSTSGGVGNTGKLAPHLDDLINLSAPAYVPAIPAVTVPAVYFCWFAVPLAFWCDWSVLRRRFRELAGPVVIALVYLLVALGPSEVWMFRWPLRVVHYGYLAVAVLLAVVLTAGLRRDRLRLRATGTAAFLLLSVYFTADRTPDLVTLGRAVPAAVLVGGLVAAGVALHRKRGNRALLAVLQVGTALTFCLQCLWFVGNGPNVQYHFPSSPGQLTAAYAGRYEGRVLQIADSRINTPGPGEESREMWRDLVVGNGFLLSDVDSVGSYTGIGFSRLSDALCLRYEGTACPGAYDALWRPPRGAHVQLADLLLLDTVVVQHKLIPQPVVPQGWHLAERNARISVLRRDQPIATGTGYLSSASPGARVLSDVARGPRDEELVLHRDGGAQRLVFAKTAWPGYTATWNGTALPAHAGPAGLLEVVLPPGPPGEGKVELSWTPPSLRLGLAAAAGGALLAAGTGIQQVRARRREEPR</sequence>